<dbReference type="InterPro" id="IPR036249">
    <property type="entry name" value="Thioredoxin-like_sf"/>
</dbReference>
<feature type="domain" description="Thioredoxin" evidence="1">
    <location>
        <begin position="336"/>
        <end position="499"/>
    </location>
</feature>
<dbReference type="InterPro" id="IPR013766">
    <property type="entry name" value="Thioredoxin_domain"/>
</dbReference>
<keyword evidence="3" id="KW-1185">Reference proteome</keyword>
<dbReference type="GO" id="GO:0016209">
    <property type="term" value="F:antioxidant activity"/>
    <property type="evidence" value="ECO:0007669"/>
    <property type="project" value="InterPro"/>
</dbReference>
<dbReference type="CDD" id="cd02966">
    <property type="entry name" value="TlpA_like_family"/>
    <property type="match status" value="1"/>
</dbReference>
<dbReference type="OrthoDB" id="634996at2"/>
<dbReference type="InterPro" id="IPR050553">
    <property type="entry name" value="Thioredoxin_ResA/DsbE_sf"/>
</dbReference>
<evidence type="ECO:0000313" key="2">
    <source>
        <dbReference type="EMBL" id="TSJ43676.1"/>
    </source>
</evidence>
<comment type="caution">
    <text evidence="2">The sequence shown here is derived from an EMBL/GenBank/DDBJ whole genome shotgun (WGS) entry which is preliminary data.</text>
</comment>
<dbReference type="PANTHER" id="PTHR42852">
    <property type="entry name" value="THIOL:DISULFIDE INTERCHANGE PROTEIN DSBE"/>
    <property type="match status" value="1"/>
</dbReference>
<dbReference type="PROSITE" id="PS51352">
    <property type="entry name" value="THIOREDOXIN_2"/>
    <property type="match status" value="1"/>
</dbReference>
<sequence>MITENYKKAYDLYNQDFLNYPDLKPKNLLSYYQSVYSPFLNPIPAISDEFEKTWTDSLANGKSELFLNHLALLKMRPGNSSDPELIKKEIIAKYPNGDFAYNDDVKDLSAKIKSGDFATRLTAIEIKYGSLVKKGSLDPVYSELGKKQFVANNIDGAEEYLLKIRSKQTQKQLYLFAANLYLNNNRDLQKAEEFIQQAIALVKFDKQPYYVFDNKSWQKSIGGFRGDYLDISAQIQYRLGNKEEAIIRLKEALQINDYNEKIKEHYIQYLSEAGMTKEALATASDYIINEKETEAIHRQTLQEAFVKDKGSLAGYDVYYNDLLKEAEKQYTIPEYSKLNAPAVDFTLKALDGNMVSLSSFKGKTVVLYFFSSDFVDSLLSASIVGFNQFVKANKDENTVFLAINETAVSDADEANGKPLRIQKLNEYMAANKFSFKVLLDDFKPNPIPNRGNYYVVADDYSANGGGQLYVIDKNGVVKYKSFVYPSLTRALAASSKLVK</sequence>
<dbReference type="Gene3D" id="3.40.30.10">
    <property type="entry name" value="Glutaredoxin"/>
    <property type="match status" value="1"/>
</dbReference>
<dbReference type="Pfam" id="PF00578">
    <property type="entry name" value="AhpC-TSA"/>
    <property type="match status" value="1"/>
</dbReference>
<organism evidence="2 3">
    <name type="scientific">Mucilaginibacter corticis</name>
    <dbReference type="NCBI Taxonomy" id="2597670"/>
    <lineage>
        <taxon>Bacteria</taxon>
        <taxon>Pseudomonadati</taxon>
        <taxon>Bacteroidota</taxon>
        <taxon>Sphingobacteriia</taxon>
        <taxon>Sphingobacteriales</taxon>
        <taxon>Sphingobacteriaceae</taxon>
        <taxon>Mucilaginibacter</taxon>
    </lineage>
</organism>
<dbReference type="SUPFAM" id="SSF48452">
    <property type="entry name" value="TPR-like"/>
    <property type="match status" value="1"/>
</dbReference>
<name>A0A556MUR6_9SPHI</name>
<dbReference type="Proteomes" id="UP000318733">
    <property type="component" value="Unassembled WGS sequence"/>
</dbReference>
<protein>
    <submittedName>
        <fullName evidence="2">TlpA family protein disulfide reductase</fullName>
    </submittedName>
</protein>
<dbReference type="AlphaFoldDB" id="A0A556MUR6"/>
<dbReference type="PANTHER" id="PTHR42852:SF17">
    <property type="entry name" value="THIOREDOXIN-LIKE PROTEIN HI_1115"/>
    <property type="match status" value="1"/>
</dbReference>
<proteinExistence type="predicted"/>
<dbReference type="InterPro" id="IPR000866">
    <property type="entry name" value="AhpC/TSA"/>
</dbReference>
<dbReference type="Gene3D" id="1.25.40.10">
    <property type="entry name" value="Tetratricopeptide repeat domain"/>
    <property type="match status" value="1"/>
</dbReference>
<dbReference type="RefSeq" id="WP_144247242.1">
    <property type="nucleotide sequence ID" value="NZ_VLPK01000001.1"/>
</dbReference>
<evidence type="ECO:0000259" key="1">
    <source>
        <dbReference type="PROSITE" id="PS51352"/>
    </source>
</evidence>
<dbReference type="SUPFAM" id="SSF52833">
    <property type="entry name" value="Thioredoxin-like"/>
    <property type="match status" value="1"/>
</dbReference>
<reference evidence="2 3" key="1">
    <citation type="submission" date="2019-07" db="EMBL/GenBank/DDBJ databases">
        <authorList>
            <person name="Huq M.A."/>
        </authorList>
    </citation>
    <scope>NUCLEOTIDE SEQUENCE [LARGE SCALE GENOMIC DNA]</scope>
    <source>
        <strain evidence="2 3">MAH-19</strain>
    </source>
</reference>
<accession>A0A556MUR6</accession>
<dbReference type="EMBL" id="VLPK01000001">
    <property type="protein sequence ID" value="TSJ43676.1"/>
    <property type="molecule type" value="Genomic_DNA"/>
</dbReference>
<gene>
    <name evidence="2" type="ORF">FO440_05670</name>
</gene>
<evidence type="ECO:0000313" key="3">
    <source>
        <dbReference type="Proteomes" id="UP000318733"/>
    </source>
</evidence>
<dbReference type="InterPro" id="IPR011990">
    <property type="entry name" value="TPR-like_helical_dom_sf"/>
</dbReference>
<dbReference type="GO" id="GO:0006950">
    <property type="term" value="P:response to stress"/>
    <property type="evidence" value="ECO:0007669"/>
    <property type="project" value="UniProtKB-ARBA"/>
</dbReference>
<dbReference type="GO" id="GO:0016491">
    <property type="term" value="F:oxidoreductase activity"/>
    <property type="evidence" value="ECO:0007669"/>
    <property type="project" value="InterPro"/>
</dbReference>